<dbReference type="EMBL" id="AOLV01000012">
    <property type="protein sequence ID" value="EPX85865.1"/>
    <property type="molecule type" value="Genomic_DNA"/>
</dbReference>
<dbReference type="PATRIC" id="fig|1123069.3.peg.1554"/>
<name>S9S6N9_9RHOB</name>
<protein>
    <submittedName>
        <fullName evidence="2">Sugar phosphate isomerase/epimerase</fullName>
    </submittedName>
</protein>
<evidence type="ECO:0000313" key="3">
    <source>
        <dbReference type="Proteomes" id="UP000015346"/>
    </source>
</evidence>
<reference evidence="2 3" key="1">
    <citation type="journal article" date="2013" name="Stand. Genomic Sci.">
        <title>Genome sequence of the reddish-pigmented Rubellimicrobium thermophilum type strain (DSM 16684(T)), a member of the Roseobacter clade.</title>
        <authorList>
            <person name="Fiebig A."/>
            <person name="Riedel T."/>
            <person name="Gronow S."/>
            <person name="Petersen J."/>
            <person name="Klenk H.P."/>
            <person name="Goker M."/>
        </authorList>
    </citation>
    <scope>NUCLEOTIDE SEQUENCE [LARGE SCALE GENOMIC DNA]</scope>
    <source>
        <strain evidence="2 3">DSM 16684</strain>
    </source>
</reference>
<feature type="domain" description="Xylose isomerase-like TIM barrel" evidence="1">
    <location>
        <begin position="20"/>
        <end position="293"/>
    </location>
</feature>
<dbReference type="OrthoDB" id="6629724at2"/>
<dbReference type="SUPFAM" id="SSF51658">
    <property type="entry name" value="Xylose isomerase-like"/>
    <property type="match status" value="1"/>
</dbReference>
<dbReference type="Pfam" id="PF01261">
    <property type="entry name" value="AP_endonuc_2"/>
    <property type="match status" value="1"/>
</dbReference>
<dbReference type="STRING" id="1123069.ruthe_01586"/>
<dbReference type="PANTHER" id="PTHR12110">
    <property type="entry name" value="HYDROXYPYRUVATE ISOMERASE"/>
    <property type="match status" value="1"/>
</dbReference>
<organism evidence="2 3">
    <name type="scientific">Rubellimicrobium thermophilum DSM 16684</name>
    <dbReference type="NCBI Taxonomy" id="1123069"/>
    <lineage>
        <taxon>Bacteria</taxon>
        <taxon>Pseudomonadati</taxon>
        <taxon>Pseudomonadota</taxon>
        <taxon>Alphaproteobacteria</taxon>
        <taxon>Rhodobacterales</taxon>
        <taxon>Roseobacteraceae</taxon>
        <taxon>Rubellimicrobium</taxon>
    </lineage>
</organism>
<dbReference type="RefSeq" id="WP_021097675.1">
    <property type="nucleotide sequence ID" value="NZ_KE557320.1"/>
</dbReference>
<dbReference type="PANTHER" id="PTHR12110:SF21">
    <property type="entry name" value="XYLOSE ISOMERASE-LIKE TIM BARREL DOMAIN-CONTAINING PROTEIN"/>
    <property type="match status" value="1"/>
</dbReference>
<proteinExistence type="predicted"/>
<dbReference type="Gene3D" id="3.20.20.150">
    <property type="entry name" value="Divalent-metal-dependent TIM barrel enzymes"/>
    <property type="match status" value="1"/>
</dbReference>
<dbReference type="InterPro" id="IPR013022">
    <property type="entry name" value="Xyl_isomerase-like_TIM-brl"/>
</dbReference>
<dbReference type="InterPro" id="IPR050312">
    <property type="entry name" value="IolE/XylAMocC-like"/>
</dbReference>
<comment type="caution">
    <text evidence="2">The sequence shown here is derived from an EMBL/GenBank/DDBJ whole genome shotgun (WGS) entry which is preliminary data.</text>
</comment>
<dbReference type="InterPro" id="IPR036237">
    <property type="entry name" value="Xyl_isomerase-like_sf"/>
</dbReference>
<evidence type="ECO:0000313" key="2">
    <source>
        <dbReference type="EMBL" id="EPX85865.1"/>
    </source>
</evidence>
<dbReference type="HOGENOM" id="CLU_080433_1_0_5"/>
<keyword evidence="3" id="KW-1185">Reference proteome</keyword>
<dbReference type="GO" id="GO:0016853">
    <property type="term" value="F:isomerase activity"/>
    <property type="evidence" value="ECO:0007669"/>
    <property type="project" value="UniProtKB-KW"/>
</dbReference>
<keyword evidence="2" id="KW-0413">Isomerase</keyword>
<sequence length="303" mass="34641">MFQTGIFTGYFPYGLEETARRIRAHGFNTVQLDLHFKDLDVGPGQLTAEKCRMIRDTFRNHDLPICCISGYTNLIHPDLDRRKANIERLKEIIRHARQLGSPYVISETGTYNTESEWMHDPKNKTEEGFETCAAVIEDLAREAYDHGAVFCIETYVNNVVGSVEETVRMFARVDHPGLGLLMDPTNYFEDHNFDRMDEVINQVFDTLEDKIRIAHAKDVARTTDTSEKHADIGDEDALSSHTFRGVGAMVLDAPGLGNLNYDLYLRRLSRKHPNIPIIIEHLTEDDVPRSKKFLEDRMRANGV</sequence>
<gene>
    <name evidence="2" type="ORF">ruthe_01586</name>
</gene>
<dbReference type="Proteomes" id="UP000015346">
    <property type="component" value="Unassembled WGS sequence"/>
</dbReference>
<evidence type="ECO:0000259" key="1">
    <source>
        <dbReference type="Pfam" id="PF01261"/>
    </source>
</evidence>
<accession>S9S6N9</accession>
<dbReference type="AlphaFoldDB" id="S9S6N9"/>